<dbReference type="Gene3D" id="1.25.40.420">
    <property type="match status" value="1"/>
</dbReference>
<dbReference type="SUPFAM" id="SSF54695">
    <property type="entry name" value="POZ domain"/>
    <property type="match status" value="1"/>
</dbReference>
<accession>A0A914PQI6</accession>
<evidence type="ECO:0000259" key="1">
    <source>
        <dbReference type="PROSITE" id="PS50097"/>
    </source>
</evidence>
<keyword evidence="2" id="KW-1185">Reference proteome</keyword>
<proteinExistence type="predicted"/>
<dbReference type="CDD" id="cd18186">
    <property type="entry name" value="BTB_POZ_ZBTB_KLHL-like"/>
    <property type="match status" value="1"/>
</dbReference>
<dbReference type="WBParaSite" id="PDA_v2.g20864.t1">
    <property type="protein sequence ID" value="PDA_v2.g20864.t1"/>
    <property type="gene ID" value="PDA_v2.g20864"/>
</dbReference>
<feature type="domain" description="BTB" evidence="1">
    <location>
        <begin position="1"/>
        <end position="57"/>
    </location>
</feature>
<dbReference type="CDD" id="cd14733">
    <property type="entry name" value="BACK"/>
    <property type="match status" value="1"/>
</dbReference>
<dbReference type="Pfam" id="PF00651">
    <property type="entry name" value="BTB"/>
    <property type="match status" value="1"/>
</dbReference>
<reference evidence="3" key="1">
    <citation type="submission" date="2022-11" db="UniProtKB">
        <authorList>
            <consortium name="WormBaseParasite"/>
        </authorList>
    </citation>
    <scope>IDENTIFICATION</scope>
</reference>
<dbReference type="Proteomes" id="UP000887578">
    <property type="component" value="Unplaced"/>
</dbReference>
<dbReference type="PROSITE" id="PS50097">
    <property type="entry name" value="BTB"/>
    <property type="match status" value="1"/>
</dbReference>
<name>A0A914PQI6_9BILA</name>
<dbReference type="InterPro" id="IPR011333">
    <property type="entry name" value="SKP1/BTB/POZ_sf"/>
</dbReference>
<evidence type="ECO:0000313" key="2">
    <source>
        <dbReference type="Proteomes" id="UP000887578"/>
    </source>
</evidence>
<evidence type="ECO:0000313" key="3">
    <source>
        <dbReference type="WBParaSite" id="PDA_v2.g20864.t1"/>
    </source>
</evidence>
<organism evidence="2 3">
    <name type="scientific">Panagrolaimus davidi</name>
    <dbReference type="NCBI Taxonomy" id="227884"/>
    <lineage>
        <taxon>Eukaryota</taxon>
        <taxon>Metazoa</taxon>
        <taxon>Ecdysozoa</taxon>
        <taxon>Nematoda</taxon>
        <taxon>Chromadorea</taxon>
        <taxon>Rhabditida</taxon>
        <taxon>Tylenchina</taxon>
        <taxon>Panagrolaimomorpha</taxon>
        <taxon>Panagrolaimoidea</taxon>
        <taxon>Panagrolaimidae</taxon>
        <taxon>Panagrolaimus</taxon>
    </lineage>
</organism>
<dbReference type="Gene3D" id="3.30.710.10">
    <property type="entry name" value="Potassium Channel Kv1.1, Chain A"/>
    <property type="match status" value="1"/>
</dbReference>
<sequence length="520" mass="60959">MIFAHKSILIENSSTLNSWILRWHEDETLPLNITNLSFEHTFELFKFLYSGDFKLAVNNYYPLIEAAHFFGVPGLEDYCTNGLLTNANVISTENVDECILFAQKHDFKDFENRIIQYVRYNFDKVVQSKNFKTGSKIFVKYVCAIDRPFDGCEKLEEQLFTSVYQWAEHRISLSDSIDSEGPNRNEKFIIDELSDILPHINFSKFSANFIKNFIVEKKRFLFPSKDLYKMIYHTRNGSQEEIFEALFTLAHQEVEHQRKFSSGRILSYDALMYTKMKQFMEKVRFNEMGLDFVLNFLSTKQYLLSQSKLAEIILSCRRLLTDSKNEEDCLKAIFDIVKTYAEQTYEYNHGVGDWESDIPKEIQKFMALLIPKIKFYKMSPSFLMEFAVKHNILSEDQVSRVHNISITISNGDRTLTGIVKDVFGIHEKIQSREKTINQHGGAKLRFRLLTFPFPKEPSEIQVVKKCRRILVFEKDGVVTMKRDFKLQNDDYILTELEEGVSPFYFARKCHTHISSVRVPF</sequence>
<dbReference type="InterPro" id="IPR000210">
    <property type="entry name" value="BTB/POZ_dom"/>
</dbReference>
<protein>
    <submittedName>
        <fullName evidence="3">BTB domain-containing protein</fullName>
    </submittedName>
</protein>
<dbReference type="PANTHER" id="PTHR45632">
    <property type="entry name" value="LD33804P"/>
    <property type="match status" value="1"/>
</dbReference>
<dbReference type="AlphaFoldDB" id="A0A914PQI6"/>